<feature type="transmembrane region" description="Helical" evidence="1">
    <location>
        <begin position="102"/>
        <end position="119"/>
    </location>
</feature>
<organism evidence="2 3">
    <name type="scientific">Prevotella pectinovora</name>
    <dbReference type="NCBI Taxonomy" id="1602169"/>
    <lineage>
        <taxon>Bacteria</taxon>
        <taxon>Pseudomonadati</taxon>
        <taxon>Bacteroidota</taxon>
        <taxon>Bacteroidia</taxon>
        <taxon>Bacteroidales</taxon>
        <taxon>Prevotellaceae</taxon>
        <taxon>Prevotella</taxon>
    </lineage>
</organism>
<feature type="transmembrane region" description="Helical" evidence="1">
    <location>
        <begin position="547"/>
        <end position="563"/>
    </location>
</feature>
<protein>
    <submittedName>
        <fullName evidence="2">Membrane protein</fullName>
    </submittedName>
</protein>
<dbReference type="Pfam" id="PF09586">
    <property type="entry name" value="YfhO"/>
    <property type="match status" value="1"/>
</dbReference>
<feature type="transmembrane region" description="Helical" evidence="1">
    <location>
        <begin position="223"/>
        <end position="245"/>
    </location>
</feature>
<name>A0A0D0I727_9BACT</name>
<keyword evidence="1" id="KW-1133">Transmembrane helix</keyword>
<feature type="transmembrane region" description="Helical" evidence="1">
    <location>
        <begin position="828"/>
        <end position="846"/>
    </location>
</feature>
<keyword evidence="1" id="KW-0472">Membrane</keyword>
<evidence type="ECO:0000256" key="1">
    <source>
        <dbReference type="SAM" id="Phobius"/>
    </source>
</evidence>
<sequence length="859" mass="97497">MKNWKQYLPDVLAVLLFAVISFAYFFPADIDGKVLFRHDSQAGVGLGHEAQEYRDRTDGDITRWTGSGFCGMPTYQISPAYKSLTTLTDIVDVYHLGLPENVWYLFVYLLGFYIMLRAFNFKTYLAALGSVVWAFSSYFLIIIAAGHIWKVMALAYLPPMIGGIVLAYRGKYLWGLFVTALFTAFEIFANHVQMTYYYLFIIFFMVVAYLVDAIRKKQMAHFLKATGVCALGALIGVSINLSNLYHTWEYSKESMRGKSELVKQRSANQTDSGLERDYITQWSYGVDETWTLLVPNTKGGASVPLAQSETAMQKADPQFMEVYQQLGQYWGDQPMTSGPVYVGAFVLMLFFLGALIVKGPIKWALVAATYLSVMLSWGHNFMGLTDFFIDYMPMYAKFRTVASILVIAEFTIPLLAMLALKELIEHPEVLQEKLTMRDKLPVTIFVSWLSVFARKKRDYILISFLMTAGIALAFALMPTAFFSDFVSQNEMRALSQIPQEYLNPLLANLRQMRIAVFTADCWRSFFIILIGSAFLMAFIYRKLNAKAMVGLICVLCLVDMWQIDKRYLNDGMFVEKSVRENPIQMTATDKQILQDKTECGNYRVLNFASNTFSENETSYFHKSLGGYHPAKLRRYQEMIERYIQPQMQKAMTAIVEAGGDMTKVNGDSIYPVISMLNAKYFVMPLNGGQTVPIMNPYAYGVAWFVDKVSFVDNANQEMDLMAKIDLRHEAVADKKFARQIGNATKQDGNSLVTITSYQPNELTYDVNSDKGGVVVFSEVYYPGWTATVDGQPVEMGRVNYILRAINVKPGKHKVVLTFKPATVTTTETIAYIGYSLLVVILLLLVYREYRRRKAGKTEE</sequence>
<dbReference type="RefSeq" id="WP_022316610.1">
    <property type="nucleotide sequence ID" value="NZ_JXQJ01000060.1"/>
</dbReference>
<feature type="transmembrane region" description="Helical" evidence="1">
    <location>
        <begin position="459"/>
        <end position="482"/>
    </location>
</feature>
<keyword evidence="3" id="KW-1185">Reference proteome</keyword>
<reference evidence="2 3" key="1">
    <citation type="submission" date="2015-01" db="EMBL/GenBank/DDBJ databases">
        <title>Comparative genomics of non-oral Prevotella species.</title>
        <authorList>
            <person name="Accetto T."/>
            <person name="Nograsek B."/>
            <person name="Avgustin G."/>
        </authorList>
    </citation>
    <scope>NUCLEOTIDE SEQUENCE [LARGE SCALE GENOMIC DNA]</scope>
    <source>
        <strain evidence="2 3">P5-119</strain>
    </source>
</reference>
<dbReference type="InterPro" id="IPR018580">
    <property type="entry name" value="Uncharacterised_YfhO"/>
</dbReference>
<feature type="transmembrane region" description="Helical" evidence="1">
    <location>
        <begin position="522"/>
        <end position="540"/>
    </location>
</feature>
<feature type="transmembrane region" description="Helical" evidence="1">
    <location>
        <begin position="195"/>
        <end position="211"/>
    </location>
</feature>
<gene>
    <name evidence="2" type="ORF">ST44_04275</name>
</gene>
<feature type="transmembrane region" description="Helical" evidence="1">
    <location>
        <begin position="363"/>
        <end position="381"/>
    </location>
</feature>
<comment type="caution">
    <text evidence="2">The sequence shown here is derived from an EMBL/GenBank/DDBJ whole genome shotgun (WGS) entry which is preliminary data.</text>
</comment>
<feature type="transmembrane region" description="Helical" evidence="1">
    <location>
        <begin position="124"/>
        <end position="145"/>
    </location>
</feature>
<dbReference type="Proteomes" id="UP000032046">
    <property type="component" value="Unassembled WGS sequence"/>
</dbReference>
<evidence type="ECO:0000313" key="3">
    <source>
        <dbReference type="Proteomes" id="UP000032046"/>
    </source>
</evidence>
<feature type="transmembrane region" description="Helical" evidence="1">
    <location>
        <begin position="401"/>
        <end position="420"/>
    </location>
</feature>
<proteinExistence type="predicted"/>
<dbReference type="PANTHER" id="PTHR38454">
    <property type="entry name" value="INTEGRAL MEMBRANE PROTEIN-RELATED"/>
    <property type="match status" value="1"/>
</dbReference>
<dbReference type="AlphaFoldDB" id="A0A0D0I727"/>
<feature type="transmembrane region" description="Helical" evidence="1">
    <location>
        <begin position="173"/>
        <end position="189"/>
    </location>
</feature>
<feature type="transmembrane region" description="Helical" evidence="1">
    <location>
        <begin position="151"/>
        <end position="168"/>
    </location>
</feature>
<keyword evidence="1" id="KW-0812">Transmembrane</keyword>
<accession>A0A0D0I727</accession>
<evidence type="ECO:0000313" key="2">
    <source>
        <dbReference type="EMBL" id="KIP63294.1"/>
    </source>
</evidence>
<dbReference type="STRING" id="1602171.ST44_04275"/>
<dbReference type="EMBL" id="JXQK01000045">
    <property type="protein sequence ID" value="KIP63294.1"/>
    <property type="molecule type" value="Genomic_DNA"/>
</dbReference>
<feature type="transmembrane region" description="Helical" evidence="1">
    <location>
        <begin position="7"/>
        <end position="26"/>
    </location>
</feature>
<dbReference type="PANTHER" id="PTHR38454:SF1">
    <property type="entry name" value="INTEGRAL MEMBRANE PROTEIN"/>
    <property type="match status" value="1"/>
</dbReference>
<feature type="transmembrane region" description="Helical" evidence="1">
    <location>
        <begin position="338"/>
        <end position="356"/>
    </location>
</feature>